<accession>A0A3M7T7H7</accession>
<dbReference type="EMBL" id="REGN01000178">
    <property type="protein sequence ID" value="RNA43770.1"/>
    <property type="molecule type" value="Genomic_DNA"/>
</dbReference>
<evidence type="ECO:0000313" key="1">
    <source>
        <dbReference type="EMBL" id="RNA43770.1"/>
    </source>
</evidence>
<evidence type="ECO:0000313" key="2">
    <source>
        <dbReference type="Proteomes" id="UP000276133"/>
    </source>
</evidence>
<proteinExistence type="predicted"/>
<comment type="caution">
    <text evidence="1">The sequence shown here is derived from an EMBL/GenBank/DDBJ whole genome shotgun (WGS) entry which is preliminary data.</text>
</comment>
<name>A0A3M7T7H7_BRAPC</name>
<protein>
    <submittedName>
        <fullName evidence="1">Uncharacterized protein</fullName>
    </submittedName>
</protein>
<gene>
    <name evidence="1" type="ORF">BpHYR1_031303</name>
</gene>
<sequence>MCNKISPPALKRLSGTKDCSLFALGYSLALAIDIDSGKLVFDQNKIRINERSEVLRMKFLLIPMCSCQENELINKSRCMLNVYVSISKRLTSEIRDKYKNIDI</sequence>
<organism evidence="1 2">
    <name type="scientific">Brachionus plicatilis</name>
    <name type="common">Marine rotifer</name>
    <name type="synonym">Brachionus muelleri</name>
    <dbReference type="NCBI Taxonomy" id="10195"/>
    <lineage>
        <taxon>Eukaryota</taxon>
        <taxon>Metazoa</taxon>
        <taxon>Spiralia</taxon>
        <taxon>Gnathifera</taxon>
        <taxon>Rotifera</taxon>
        <taxon>Eurotatoria</taxon>
        <taxon>Monogononta</taxon>
        <taxon>Pseudotrocha</taxon>
        <taxon>Ploima</taxon>
        <taxon>Brachionidae</taxon>
        <taxon>Brachionus</taxon>
    </lineage>
</organism>
<dbReference type="Proteomes" id="UP000276133">
    <property type="component" value="Unassembled WGS sequence"/>
</dbReference>
<dbReference type="AlphaFoldDB" id="A0A3M7T7H7"/>
<reference evidence="1 2" key="1">
    <citation type="journal article" date="2018" name="Sci. Rep.">
        <title>Genomic signatures of local adaptation to the degree of environmental predictability in rotifers.</title>
        <authorList>
            <person name="Franch-Gras L."/>
            <person name="Hahn C."/>
            <person name="Garcia-Roger E.M."/>
            <person name="Carmona M.J."/>
            <person name="Serra M."/>
            <person name="Gomez A."/>
        </authorList>
    </citation>
    <scope>NUCLEOTIDE SEQUENCE [LARGE SCALE GENOMIC DNA]</scope>
    <source>
        <strain evidence="1">HYR1</strain>
    </source>
</reference>
<keyword evidence="2" id="KW-1185">Reference proteome</keyword>